<keyword evidence="5" id="KW-0949">S-adenosyl-L-methionine</keyword>
<dbReference type="PANTHER" id="PTHR43182">
    <property type="entry name" value="COBALT-PRECORRIN-6B C(15)-METHYLTRANSFERASE (DECARBOXYLATING)"/>
    <property type="match status" value="1"/>
</dbReference>
<dbReference type="NCBIfam" id="TIGR02469">
    <property type="entry name" value="CbiT"/>
    <property type="match status" value="1"/>
</dbReference>
<dbReference type="CDD" id="cd02440">
    <property type="entry name" value="AdoMet_MTases"/>
    <property type="match status" value="1"/>
</dbReference>
<comment type="pathway">
    <text evidence="1">Cofactor biosynthesis; adenosylcobalamin biosynthesis.</text>
</comment>
<sequence>MTEIKWPFLTPGIPDALFRREEGVPLTKEEIRVLTMAKVRLKPGQTVYDIGSGTGSLTVEAARLVNPGRVYAIEKEPVAAALTWANANRFGLSNVEFVAGAAPEVLAGLPEPDRVLVGGSSGKLAAILEECLHRLRPEGRIVINAVTWETLRDGMDYARERGLDPEVINVNVARLAAAGKSQLWKSMNSIYIITLQV</sequence>
<evidence type="ECO:0000256" key="1">
    <source>
        <dbReference type="ARBA" id="ARBA00004953"/>
    </source>
</evidence>
<comment type="caution">
    <text evidence="7">The sequence shown here is derived from an EMBL/GenBank/DDBJ whole genome shotgun (WGS) entry which is preliminary data.</text>
</comment>
<dbReference type="InterPro" id="IPR029063">
    <property type="entry name" value="SAM-dependent_MTases_sf"/>
</dbReference>
<evidence type="ECO:0000313" key="7">
    <source>
        <dbReference type="EMBL" id="MDF9408844.1"/>
    </source>
</evidence>
<reference evidence="7" key="1">
    <citation type="submission" date="2022-02" db="EMBL/GenBank/DDBJ databases">
        <authorList>
            <person name="Leng L."/>
        </authorList>
    </citation>
    <scope>NUCLEOTIDE SEQUENCE</scope>
    <source>
        <strain evidence="7">JI</strain>
    </source>
</reference>
<keyword evidence="3" id="KW-0489">Methyltransferase</keyword>
<evidence type="ECO:0000256" key="5">
    <source>
        <dbReference type="ARBA" id="ARBA00022691"/>
    </source>
</evidence>
<feature type="domain" description="Methyltransferase" evidence="6">
    <location>
        <begin position="42"/>
        <end position="147"/>
    </location>
</feature>
<dbReference type="PANTHER" id="PTHR43182:SF1">
    <property type="entry name" value="COBALT-PRECORRIN-7 C(5)-METHYLTRANSFERASE"/>
    <property type="match status" value="1"/>
</dbReference>
<dbReference type="GO" id="GO:0008276">
    <property type="term" value="F:protein methyltransferase activity"/>
    <property type="evidence" value="ECO:0007669"/>
    <property type="project" value="InterPro"/>
</dbReference>
<dbReference type="SUPFAM" id="SSF53335">
    <property type="entry name" value="S-adenosyl-L-methionine-dependent methyltransferases"/>
    <property type="match status" value="1"/>
</dbReference>
<dbReference type="AlphaFoldDB" id="A0A9X4JTI9"/>
<evidence type="ECO:0000256" key="2">
    <source>
        <dbReference type="ARBA" id="ARBA00022573"/>
    </source>
</evidence>
<protein>
    <submittedName>
        <fullName evidence="7">Precorrin-6Y C5,15-methyltransferase (Decarboxylating) subunit CbiT</fullName>
    </submittedName>
</protein>
<evidence type="ECO:0000256" key="4">
    <source>
        <dbReference type="ARBA" id="ARBA00022679"/>
    </source>
</evidence>
<evidence type="ECO:0000256" key="3">
    <source>
        <dbReference type="ARBA" id="ARBA00022603"/>
    </source>
</evidence>
<dbReference type="Gene3D" id="3.40.50.150">
    <property type="entry name" value="Vaccinia Virus protein VP39"/>
    <property type="match status" value="1"/>
</dbReference>
<dbReference type="Proteomes" id="UP001154312">
    <property type="component" value="Unassembled WGS sequence"/>
</dbReference>
<keyword evidence="8" id="KW-1185">Reference proteome</keyword>
<name>A0A9X4JTI9_9FIRM</name>
<dbReference type="RefSeq" id="WP_277444251.1">
    <property type="nucleotide sequence ID" value="NZ_JAKOAV010000019.1"/>
</dbReference>
<keyword evidence="4" id="KW-0808">Transferase</keyword>
<dbReference type="EMBL" id="JAKOAV010000019">
    <property type="protein sequence ID" value="MDF9408844.1"/>
    <property type="molecule type" value="Genomic_DNA"/>
</dbReference>
<dbReference type="InterPro" id="IPR025714">
    <property type="entry name" value="Methyltranfer_dom"/>
</dbReference>
<dbReference type="InterPro" id="IPR014008">
    <property type="entry name" value="Cbl_synth_MTase_CbiT"/>
</dbReference>
<dbReference type="GO" id="GO:0009236">
    <property type="term" value="P:cobalamin biosynthetic process"/>
    <property type="evidence" value="ECO:0007669"/>
    <property type="project" value="UniProtKB-KW"/>
</dbReference>
<keyword evidence="2" id="KW-0169">Cobalamin biosynthesis</keyword>
<organism evidence="7 8">
    <name type="scientific">Pelotomaculum isophthalicicum JI</name>
    <dbReference type="NCBI Taxonomy" id="947010"/>
    <lineage>
        <taxon>Bacteria</taxon>
        <taxon>Bacillati</taxon>
        <taxon>Bacillota</taxon>
        <taxon>Clostridia</taxon>
        <taxon>Eubacteriales</taxon>
        <taxon>Desulfotomaculaceae</taxon>
        <taxon>Pelotomaculum</taxon>
    </lineage>
</organism>
<proteinExistence type="predicted"/>
<dbReference type="Pfam" id="PF13847">
    <property type="entry name" value="Methyltransf_31"/>
    <property type="match status" value="1"/>
</dbReference>
<accession>A0A9X4JTI9</accession>
<dbReference type="InterPro" id="IPR050714">
    <property type="entry name" value="Cobalamin_biosynth_MTase"/>
</dbReference>
<dbReference type="GO" id="GO:0032259">
    <property type="term" value="P:methylation"/>
    <property type="evidence" value="ECO:0007669"/>
    <property type="project" value="UniProtKB-KW"/>
</dbReference>
<evidence type="ECO:0000313" key="8">
    <source>
        <dbReference type="Proteomes" id="UP001154312"/>
    </source>
</evidence>
<gene>
    <name evidence="7" type="primary">cbiT</name>
    <name evidence="7" type="ORF">L7E55_10835</name>
</gene>
<evidence type="ECO:0000259" key="6">
    <source>
        <dbReference type="Pfam" id="PF13847"/>
    </source>
</evidence>